<comment type="caution">
    <text evidence="1">The sequence shown here is derived from an EMBL/GenBank/DDBJ whole genome shotgun (WGS) entry which is preliminary data.</text>
</comment>
<dbReference type="AlphaFoldDB" id="A0A9Q3FFL9"/>
<sequence length="72" mass="7720">MIGATGAPQRNRLPPPGVALYALIPFVENWNHLVDHILFIIFLIISSSSSSSSHHLIAIASSHHALIPSTPS</sequence>
<protein>
    <submittedName>
        <fullName evidence="1">Uncharacterized protein</fullName>
    </submittedName>
</protein>
<proteinExistence type="predicted"/>
<evidence type="ECO:0000313" key="1">
    <source>
        <dbReference type="EMBL" id="MBW0538069.1"/>
    </source>
</evidence>
<keyword evidence="2" id="KW-1185">Reference proteome</keyword>
<dbReference type="EMBL" id="AVOT02042655">
    <property type="protein sequence ID" value="MBW0538069.1"/>
    <property type="molecule type" value="Genomic_DNA"/>
</dbReference>
<dbReference type="Proteomes" id="UP000765509">
    <property type="component" value="Unassembled WGS sequence"/>
</dbReference>
<reference evidence="1" key="1">
    <citation type="submission" date="2021-03" db="EMBL/GenBank/DDBJ databases">
        <title>Draft genome sequence of rust myrtle Austropuccinia psidii MF-1, a brazilian biotype.</title>
        <authorList>
            <person name="Quecine M.C."/>
            <person name="Pachon D.M.R."/>
            <person name="Bonatelli M.L."/>
            <person name="Correr F.H."/>
            <person name="Franceschini L.M."/>
            <person name="Leite T.F."/>
            <person name="Margarido G.R.A."/>
            <person name="Almeida C.A."/>
            <person name="Ferrarezi J.A."/>
            <person name="Labate C.A."/>
        </authorList>
    </citation>
    <scope>NUCLEOTIDE SEQUENCE</scope>
    <source>
        <strain evidence="1">MF-1</strain>
    </source>
</reference>
<name>A0A9Q3FFL9_9BASI</name>
<organism evidence="1 2">
    <name type="scientific">Austropuccinia psidii MF-1</name>
    <dbReference type="NCBI Taxonomy" id="1389203"/>
    <lineage>
        <taxon>Eukaryota</taxon>
        <taxon>Fungi</taxon>
        <taxon>Dikarya</taxon>
        <taxon>Basidiomycota</taxon>
        <taxon>Pucciniomycotina</taxon>
        <taxon>Pucciniomycetes</taxon>
        <taxon>Pucciniales</taxon>
        <taxon>Sphaerophragmiaceae</taxon>
        <taxon>Austropuccinia</taxon>
    </lineage>
</organism>
<evidence type="ECO:0000313" key="2">
    <source>
        <dbReference type="Proteomes" id="UP000765509"/>
    </source>
</evidence>
<accession>A0A9Q3FFL9</accession>
<gene>
    <name evidence="1" type="ORF">O181_077784</name>
</gene>